<dbReference type="OrthoDB" id="1275184at2"/>
<dbReference type="AlphaFoldDB" id="A0A511YJZ0"/>
<gene>
    <name evidence="2" type="ORF">CHA01nite_12590</name>
</gene>
<dbReference type="RefSeq" id="WP_146940476.1">
    <property type="nucleotide sequence ID" value="NZ_BJYJ01000004.1"/>
</dbReference>
<protein>
    <recommendedName>
        <fullName evidence="4">Lipoprotein</fullName>
    </recommendedName>
</protein>
<evidence type="ECO:0000256" key="1">
    <source>
        <dbReference type="SAM" id="MobiDB-lite"/>
    </source>
</evidence>
<reference evidence="2 3" key="1">
    <citation type="submission" date="2019-07" db="EMBL/GenBank/DDBJ databases">
        <title>Whole genome shotgun sequence of Chryseobacterium hagamense NBRC 105253.</title>
        <authorList>
            <person name="Hosoyama A."/>
            <person name="Uohara A."/>
            <person name="Ohji S."/>
            <person name="Ichikawa N."/>
        </authorList>
    </citation>
    <scope>NUCLEOTIDE SEQUENCE [LARGE SCALE GENOMIC DNA]</scope>
    <source>
        <strain evidence="2 3">NBRC 105253</strain>
    </source>
</reference>
<comment type="caution">
    <text evidence="2">The sequence shown here is derived from an EMBL/GenBank/DDBJ whole genome shotgun (WGS) entry which is preliminary data.</text>
</comment>
<organism evidence="2 3">
    <name type="scientific">Chryseobacterium hagamense</name>
    <dbReference type="NCBI Taxonomy" id="395935"/>
    <lineage>
        <taxon>Bacteria</taxon>
        <taxon>Pseudomonadati</taxon>
        <taxon>Bacteroidota</taxon>
        <taxon>Flavobacteriia</taxon>
        <taxon>Flavobacteriales</taxon>
        <taxon>Weeksellaceae</taxon>
        <taxon>Chryseobacterium group</taxon>
        <taxon>Chryseobacterium</taxon>
    </lineage>
</organism>
<accession>A0A511YJZ0</accession>
<evidence type="ECO:0008006" key="4">
    <source>
        <dbReference type="Google" id="ProtNLM"/>
    </source>
</evidence>
<name>A0A511YJZ0_9FLAO</name>
<proteinExistence type="predicted"/>
<feature type="compositionally biased region" description="Basic and acidic residues" evidence="1">
    <location>
        <begin position="73"/>
        <end position="107"/>
    </location>
</feature>
<feature type="region of interest" description="Disordered" evidence="1">
    <location>
        <begin position="73"/>
        <end position="117"/>
    </location>
</feature>
<evidence type="ECO:0000313" key="3">
    <source>
        <dbReference type="Proteomes" id="UP000321863"/>
    </source>
</evidence>
<sequence>MKNLFFAAFVFYAVTLSCSKKEPADLYPADSPKANYDTAAIDSFSNGATSIDVVREIRMSSRKYQDSVKEAVKAREQEKKLKEEIEKENKKSAEEKKAEEKKLKTDETLPAGDTKIP</sequence>
<evidence type="ECO:0000313" key="2">
    <source>
        <dbReference type="EMBL" id="GEN75519.1"/>
    </source>
</evidence>
<dbReference type="Proteomes" id="UP000321863">
    <property type="component" value="Unassembled WGS sequence"/>
</dbReference>
<dbReference type="PROSITE" id="PS51257">
    <property type="entry name" value="PROKAR_LIPOPROTEIN"/>
    <property type="match status" value="1"/>
</dbReference>
<dbReference type="EMBL" id="BJYJ01000004">
    <property type="protein sequence ID" value="GEN75519.1"/>
    <property type="molecule type" value="Genomic_DNA"/>
</dbReference>
<keyword evidence="3" id="KW-1185">Reference proteome</keyword>